<evidence type="ECO:0000256" key="4">
    <source>
        <dbReference type="ARBA" id="ARBA00022574"/>
    </source>
</evidence>
<dbReference type="GO" id="GO:0030036">
    <property type="term" value="P:actin cytoskeleton organization"/>
    <property type="evidence" value="ECO:0007669"/>
    <property type="project" value="UniProtKB-ARBA"/>
</dbReference>
<dbReference type="PANTHER" id="PTHR10856:SF20">
    <property type="entry name" value="CORONIN-7"/>
    <property type="match status" value="1"/>
</dbReference>
<evidence type="ECO:0000256" key="6">
    <source>
        <dbReference type="ARBA" id="ARBA00023203"/>
    </source>
</evidence>
<dbReference type="SMART" id="SM00320">
    <property type="entry name" value="WD40"/>
    <property type="match status" value="6"/>
</dbReference>
<reference evidence="12 13" key="1">
    <citation type="journal article" date="2024" name="BMC Genomics">
        <title>Genome assembly of redclaw crayfish (Cherax quadricarinatus) provides insights into its immune adaptation and hypoxia tolerance.</title>
        <authorList>
            <person name="Liu Z."/>
            <person name="Zheng J."/>
            <person name="Li H."/>
            <person name="Fang K."/>
            <person name="Wang S."/>
            <person name="He J."/>
            <person name="Zhou D."/>
            <person name="Weng S."/>
            <person name="Chi M."/>
            <person name="Gu Z."/>
            <person name="He J."/>
            <person name="Li F."/>
            <person name="Wang M."/>
        </authorList>
    </citation>
    <scope>NUCLEOTIDE SEQUENCE [LARGE SCALE GENOMIC DNA]</scope>
    <source>
        <strain evidence="12">ZL_2023a</strain>
    </source>
</reference>
<dbReference type="FunFam" id="2.130.10.10:FF:000076">
    <property type="entry name" value="Coronin"/>
    <property type="match status" value="1"/>
</dbReference>
<organism evidence="12 13">
    <name type="scientific">Cherax quadricarinatus</name>
    <name type="common">Australian red claw crayfish</name>
    <dbReference type="NCBI Taxonomy" id="27406"/>
    <lineage>
        <taxon>Eukaryota</taxon>
        <taxon>Metazoa</taxon>
        <taxon>Ecdysozoa</taxon>
        <taxon>Arthropoda</taxon>
        <taxon>Crustacea</taxon>
        <taxon>Multicrustacea</taxon>
        <taxon>Malacostraca</taxon>
        <taxon>Eumalacostraca</taxon>
        <taxon>Eucarida</taxon>
        <taxon>Decapoda</taxon>
        <taxon>Pleocyemata</taxon>
        <taxon>Astacidea</taxon>
        <taxon>Parastacoidea</taxon>
        <taxon>Parastacidae</taxon>
        <taxon>Cherax</taxon>
    </lineage>
</organism>
<feature type="region of interest" description="Disordered" evidence="10">
    <location>
        <begin position="951"/>
        <end position="1024"/>
    </location>
</feature>
<evidence type="ECO:0000256" key="7">
    <source>
        <dbReference type="ARBA" id="ARBA00024838"/>
    </source>
</evidence>
<evidence type="ECO:0000256" key="3">
    <source>
        <dbReference type="ARBA" id="ARBA00022490"/>
    </source>
</evidence>
<dbReference type="PROSITE" id="PS00678">
    <property type="entry name" value="WD_REPEATS_1"/>
    <property type="match status" value="1"/>
</dbReference>
<dbReference type="EMBL" id="JARKIK010000098">
    <property type="protein sequence ID" value="KAK8721824.1"/>
    <property type="molecule type" value="Genomic_DNA"/>
</dbReference>
<name>A0AAW0VXI3_CHEQU</name>
<dbReference type="GO" id="GO:0005737">
    <property type="term" value="C:cytoplasm"/>
    <property type="evidence" value="ECO:0007669"/>
    <property type="project" value="UniProtKB-SubCell"/>
</dbReference>
<protein>
    <recommendedName>
        <fullName evidence="9">Coronin</fullName>
    </recommendedName>
</protein>
<dbReference type="GO" id="GO:0003779">
    <property type="term" value="F:actin binding"/>
    <property type="evidence" value="ECO:0007669"/>
    <property type="project" value="UniProtKB-KW"/>
</dbReference>
<feature type="compositionally biased region" description="Polar residues" evidence="10">
    <location>
        <begin position="951"/>
        <end position="967"/>
    </location>
</feature>
<feature type="repeat" description="WD" evidence="8">
    <location>
        <begin position="721"/>
        <end position="753"/>
    </location>
</feature>
<dbReference type="AlphaFoldDB" id="A0AAW0VXI3"/>
<sequence length="1024" mass="114647">MAWRFKVSKYKNAAPLLPKKEDWVSDIKVGAPQSCGNHIKASAAFIAFNVENRGGGSLGIVPLDYKGRVDPSTPLIHGHSDLITDFDFSPFDDGILATCSTDANVRVWHIPEAGLTESLANAEYSLPQFDKRVENVLFHPTTEFLLTVAYFDTIKLWDIKHEKEIFSFSGHEDQVQNTSWNGNGSLFVTTSRDRTIRIIDPRADKVAYEAESHKSPKDSRVEWLGHSERILSTGWDGSRVREVRLRDLRNFSKPYKIQGFDSSTGILMPLFDVDTNMLFLAGKADVSIMYWEVTEKEPFLTEGLKHNGSVQTKGACLVPKRGLDVMNGEVNRVLQLTSNAIIPITYQVPRKTYREFHSDIFPETHGYEPSTTISQWLGGANVSVKTISLDPAKRPTPKFQIHRGPLSKREEHKPPEVVDVPVPAPRSWISNGTENKPISEVRPTLSKPMVAVKEMVEETDEDGSSKLASIRKAFESRSVSMDEKMVERRWEEVRQEKTIQEEEKENVGEQLTVRDSSRVIAAERRKTFEQRMVSVDDKPASPTPRRATVTRSFRRICKFRHLKGTPGHKSTCIENLRDLSRTTPGECDGMAANSEFVVLPLSGPGGKLSVLKHKKGGRQPDGVIPSLMNTANVMDFAFDPFNEHTLAVACDDGKIHLWHIPEGGLTQPTNEPNETFMDIGSADKVTILKWHPLSAGILAAACGDLTIKVWDLHSQSVAITLPSHPDQIFSLAWSPCGRYLATMCRDSHIRIYDPRHCTEPIQTGNGPVGVRGARVLWALGGKYLVTVGFSKVSERQISVYKATELNKPCNTVVIDISPAMLIPFYDPDSSTLFATGKGDSTIYAYEIGTDYPHLFPLSHHKCGSVHQGLVMLPKIMCDVRQVEFCKALRLTSSILEPLSFTVPRVKTELFQDDIFPPTFVSWEPVMTAAEWLGDTNRPPRTLSLQPSDMLTLSESREQQSPVSQPNSGGHIRHETPPFLKGMVPNEVRQTQHKLEESMSQQMNQVSKTLEQDRMEGVDSTEWED</sequence>
<feature type="repeat" description="WD" evidence="8">
    <location>
        <begin position="126"/>
        <end position="167"/>
    </location>
</feature>
<keyword evidence="5 9" id="KW-0677">Repeat</keyword>
<accession>A0AAW0VXI3</accession>
<evidence type="ECO:0000313" key="13">
    <source>
        <dbReference type="Proteomes" id="UP001445076"/>
    </source>
</evidence>
<feature type="compositionally biased region" description="Polar residues" evidence="10">
    <location>
        <begin position="997"/>
        <end position="1008"/>
    </location>
</feature>
<evidence type="ECO:0000259" key="11">
    <source>
        <dbReference type="SMART" id="SM01166"/>
    </source>
</evidence>
<dbReference type="InterPro" id="IPR015048">
    <property type="entry name" value="DUF1899"/>
</dbReference>
<feature type="repeat" description="WD" evidence="8">
    <location>
        <begin position="678"/>
        <end position="720"/>
    </location>
</feature>
<dbReference type="SUPFAM" id="SSF50993">
    <property type="entry name" value="Peptidase/esterase 'gauge' domain"/>
    <property type="match status" value="1"/>
</dbReference>
<dbReference type="Gene3D" id="2.130.10.10">
    <property type="entry name" value="YVTN repeat-like/Quinoprotein amine dehydrogenase"/>
    <property type="match status" value="2"/>
</dbReference>
<keyword evidence="4 8" id="KW-0853">WD repeat</keyword>
<keyword evidence="13" id="KW-1185">Reference proteome</keyword>
<dbReference type="SUPFAM" id="SSF50998">
    <property type="entry name" value="Quinoprotein alcohol dehydrogenase-like"/>
    <property type="match status" value="1"/>
</dbReference>
<dbReference type="InterPro" id="IPR001680">
    <property type="entry name" value="WD40_rpt"/>
</dbReference>
<dbReference type="PANTHER" id="PTHR10856">
    <property type="entry name" value="CORONIN"/>
    <property type="match status" value="1"/>
</dbReference>
<evidence type="ECO:0000256" key="8">
    <source>
        <dbReference type="PROSITE-ProRule" id="PRU00221"/>
    </source>
</evidence>
<dbReference type="SMART" id="SM01166">
    <property type="entry name" value="DUF1899"/>
    <property type="match status" value="2"/>
</dbReference>
<evidence type="ECO:0000256" key="1">
    <source>
        <dbReference type="ARBA" id="ARBA00004496"/>
    </source>
</evidence>
<dbReference type="InterPro" id="IPR015943">
    <property type="entry name" value="WD40/YVTN_repeat-like_dom_sf"/>
</dbReference>
<dbReference type="PROSITE" id="PS50082">
    <property type="entry name" value="WD_REPEATS_2"/>
    <property type="match status" value="5"/>
</dbReference>
<feature type="region of interest" description="Disordered" evidence="10">
    <location>
        <begin position="410"/>
        <end position="440"/>
    </location>
</feature>
<feature type="domain" description="DUF1899" evidence="11">
    <location>
        <begin position="552"/>
        <end position="617"/>
    </location>
</feature>
<gene>
    <name evidence="12" type="ORF">OTU49_012588</name>
</gene>
<dbReference type="Pfam" id="PF08953">
    <property type="entry name" value="DUF1899"/>
    <property type="match status" value="2"/>
</dbReference>
<comment type="subcellular location">
    <subcellularLocation>
        <location evidence="1">Cytoplasm</location>
    </subcellularLocation>
</comment>
<feature type="domain" description="DUF1899" evidence="11">
    <location>
        <begin position="4"/>
        <end position="67"/>
    </location>
</feature>
<dbReference type="InterPro" id="IPR011047">
    <property type="entry name" value="Quinoprotein_ADH-like_sf"/>
</dbReference>
<comment type="caution">
    <text evidence="12">The sequence shown here is derived from an EMBL/GenBank/DDBJ whole genome shotgun (WGS) entry which is preliminary data.</text>
</comment>
<dbReference type="Proteomes" id="UP001445076">
    <property type="component" value="Unassembled WGS sequence"/>
</dbReference>
<proteinExistence type="inferred from homology"/>
<comment type="similarity">
    <text evidence="2 9">Belongs to the WD repeat coronin family.</text>
</comment>
<feature type="repeat" description="WD" evidence="8">
    <location>
        <begin position="168"/>
        <end position="209"/>
    </location>
</feature>
<dbReference type="Pfam" id="PF00400">
    <property type="entry name" value="WD40"/>
    <property type="match status" value="4"/>
</dbReference>
<comment type="function">
    <text evidence="7">F-actin regulator involved in anterograde Golgi to endosome transport: upon ubiquitination via 'Lys-33'-linked ubiquitin chains by the BCR(KLHL20) E3 ubiquitin ligase complex, interacts with EPS15 and localizes to the trans-Golgi network, where it promotes actin polymerization, thereby facilitating post-Golgi trafficking. May play a role in the maintenance of the Golgi apparatus morphology.</text>
</comment>
<feature type="repeat" description="WD" evidence="8">
    <location>
        <begin position="76"/>
        <end position="118"/>
    </location>
</feature>
<keyword evidence="3" id="KW-0963">Cytoplasm</keyword>
<evidence type="ECO:0000256" key="5">
    <source>
        <dbReference type="ARBA" id="ARBA00022737"/>
    </source>
</evidence>
<dbReference type="SMART" id="SM01167">
    <property type="entry name" value="DUF1900"/>
    <property type="match status" value="2"/>
</dbReference>
<evidence type="ECO:0000256" key="2">
    <source>
        <dbReference type="ARBA" id="ARBA00009482"/>
    </source>
</evidence>
<evidence type="ECO:0000256" key="10">
    <source>
        <dbReference type="SAM" id="MobiDB-lite"/>
    </source>
</evidence>
<evidence type="ECO:0000256" key="9">
    <source>
        <dbReference type="RuleBase" id="RU280818"/>
    </source>
</evidence>
<dbReference type="Pfam" id="PF16300">
    <property type="entry name" value="WD40_4"/>
    <property type="match status" value="2"/>
</dbReference>
<keyword evidence="6" id="KW-0009">Actin-binding</keyword>
<evidence type="ECO:0000313" key="12">
    <source>
        <dbReference type="EMBL" id="KAK8721824.1"/>
    </source>
</evidence>
<dbReference type="InterPro" id="IPR015505">
    <property type="entry name" value="Coronin"/>
</dbReference>
<dbReference type="PROSITE" id="PS50294">
    <property type="entry name" value="WD_REPEATS_REGION"/>
    <property type="match status" value="3"/>
</dbReference>
<dbReference type="InterPro" id="IPR019775">
    <property type="entry name" value="WD40_repeat_CS"/>
</dbReference>